<evidence type="ECO:0000259" key="2">
    <source>
        <dbReference type="Pfam" id="PF05548"/>
    </source>
</evidence>
<name>A0A9N8H8V7_9STRA</name>
<accession>A0A9N8H8V7</accession>
<evidence type="ECO:0000313" key="4">
    <source>
        <dbReference type="Proteomes" id="UP001153069"/>
    </source>
</evidence>
<reference evidence="3" key="1">
    <citation type="submission" date="2020-06" db="EMBL/GenBank/DDBJ databases">
        <authorList>
            <consortium name="Plant Systems Biology data submission"/>
        </authorList>
    </citation>
    <scope>NUCLEOTIDE SEQUENCE</scope>
    <source>
        <strain evidence="3">D6</strain>
    </source>
</reference>
<dbReference type="AlphaFoldDB" id="A0A9N8H8V7"/>
<dbReference type="InterPro" id="IPR008752">
    <property type="entry name" value="Peptidase_M11"/>
</dbReference>
<comment type="caution">
    <text evidence="3">The sequence shown here is derived from an EMBL/GenBank/DDBJ whole genome shotgun (WGS) entry which is preliminary data.</text>
</comment>
<evidence type="ECO:0000256" key="1">
    <source>
        <dbReference type="SAM" id="MobiDB-lite"/>
    </source>
</evidence>
<gene>
    <name evidence="3" type="ORF">SEMRO_183_G079630.1</name>
</gene>
<dbReference type="Pfam" id="PF05548">
    <property type="entry name" value="Peptidase_M11"/>
    <property type="match status" value="1"/>
</dbReference>
<evidence type="ECO:0000313" key="3">
    <source>
        <dbReference type="EMBL" id="CAB9504012.1"/>
    </source>
</evidence>
<organism evidence="3 4">
    <name type="scientific">Seminavis robusta</name>
    <dbReference type="NCBI Taxonomy" id="568900"/>
    <lineage>
        <taxon>Eukaryota</taxon>
        <taxon>Sar</taxon>
        <taxon>Stramenopiles</taxon>
        <taxon>Ochrophyta</taxon>
        <taxon>Bacillariophyta</taxon>
        <taxon>Bacillariophyceae</taxon>
        <taxon>Bacillariophycidae</taxon>
        <taxon>Naviculales</taxon>
        <taxon>Naviculaceae</taxon>
        <taxon>Seminavis</taxon>
    </lineage>
</organism>
<feature type="region of interest" description="Disordered" evidence="1">
    <location>
        <begin position="742"/>
        <end position="784"/>
    </location>
</feature>
<dbReference type="SUPFAM" id="SSF55486">
    <property type="entry name" value="Metalloproteases ('zincins'), catalytic domain"/>
    <property type="match status" value="1"/>
</dbReference>
<dbReference type="OrthoDB" id="48545at2759"/>
<proteinExistence type="predicted"/>
<dbReference type="EMBL" id="CAICTM010000182">
    <property type="protein sequence ID" value="CAB9504012.1"/>
    <property type="molecule type" value="Genomic_DNA"/>
</dbReference>
<feature type="domain" description="Peptidase M11 gametolysin" evidence="2">
    <location>
        <begin position="209"/>
        <end position="496"/>
    </location>
</feature>
<protein>
    <recommendedName>
        <fullName evidence="2">Peptidase M11 gametolysin domain-containing protein</fullName>
    </recommendedName>
</protein>
<keyword evidence="4" id="KW-1185">Reference proteome</keyword>
<sequence length="1013" mass="113387">MKLRSQAFVSMGAMTMGLLLLYPRSSNATLLRHPEPSLRGQAVAWGLRRHLQESEPSSVLCHVMKLRVDFLESTTESNNWTDVQPALEDTDDDQEDIVCETTLPNDNGNNGNSNSSTALWMYKMNNLPQSIRNQLFLDSDDSQPNDWIHISHVLRDESTATLDILPNATITIGRRPSNIISLGDATVNSVHHRRRSLTQTYQNMGYSKVLVVRVTYLGFAPTVTADDLSGRIFGIGPQAKRDVNLRRQIKECSFDKLILGPAPPIRPRDRSSNSSAIVRGVTEMNITEAVAHNDDSVRTLENKVVLKLRDWYGPDFLARTNHIVIVFPNSNLIRFRGRNYLAYAYLRGKYSIFNNDWGTSLSALAHELGHNWNLNHAGESGQAYGDLTGMLGFGVKTGDYPRSCFNAQKNWFLRWYEDRSRALVVEPSPTDSSATSTLPWTGDMVAFVDYSAAHVAQPVVLQISSDNSQKRLYCQFNRAKKFNRETREYPNQVVIIEEEGSLASSNGIQSWVAGTIQPPSIRKRAEPGEYTFSYGNFASGGRAVHFQVCLQVRGPNLDFVRLSIYLDGQTSGCEDDSYQVGDPYPTVSPTLSMSPSVMPSVSVAPSWAPSGAPVVSETPTAFCEDFDDENWQYFDESLHTRPSLVNCVWLKRQRDRLRNNLCSDPTSQAATFCPDTCGECFDGCDDDLSEPFFVSHSLGNRTCQWLWQQPKWQDRLCMDAHPANTICAETCNSCPPVNSASPVPSASPSESSIPSESPSGAPTGVPTPSPSTAPSSFCEDSPRKFKLTPNSTSYINCAWLTRHPDKVAENQLCNPENTASTAHSMCPDTCNLCYDNCSDDERYSFYVDESWEYRHCLWLSTRPHYISRLCVDGHPANDLCADTCNRCPQGRPSCEDSRPGTFFWIDGDNLRNRRKRDCVWLARRDAQVRESLCQLPADITDTTTAYHVCPETCGFCSDSCEDDPGITFYVNANQGNRTCDWLSTRPFWQNRTCVQGSTAWEHCRESCNSCDSY</sequence>
<feature type="compositionally biased region" description="Low complexity" evidence="1">
    <location>
        <begin position="742"/>
        <end position="764"/>
    </location>
</feature>
<dbReference type="Proteomes" id="UP001153069">
    <property type="component" value="Unassembled WGS sequence"/>
</dbReference>